<sequence length="389" mass="41256">MLSPALAALMADGVYGVMYQPNVARALRERGTTSAPMTQTASTLVDGFELNTTAVEGASGNLCYGSRTGFGMVLTGKGRRQGEVAVVCRGTQLTEDWLSNINAAMDIGPAGLPVHAGFNRIYATMRAGVHDLLRGTNPHTIHVVGHSLGGAIANLFAADFAGDRRADVKLYTFGAPRPGVGFFSDQLSQVLGTDRVFRVYSMADPVPMVPIFPFRHAPRNPGGIRVAAGGQGISVNAHLMGSYGPAMEGGSWDGLLTASTHVADHKSVDYWLARANATLPFSGIALWALGKALNGILDAAEIVLGTAITGLATAIDGWAFLLQNAAAVTRKVGTMLESFIRAVFRFLGRTAEVGISLTESFIRYVLMLLWQSVTTFARLALNGVNRRMV</sequence>
<dbReference type="PANTHER" id="PTHR45856">
    <property type="entry name" value="ALPHA/BETA-HYDROLASES SUPERFAMILY PROTEIN"/>
    <property type="match status" value="1"/>
</dbReference>
<evidence type="ECO:0000313" key="2">
    <source>
        <dbReference type="EMBL" id="ATI41517.1"/>
    </source>
</evidence>
<dbReference type="EMBL" id="CP021404">
    <property type="protein sequence ID" value="ATI41517.1"/>
    <property type="molecule type" value="Genomic_DNA"/>
</dbReference>
<dbReference type="Pfam" id="PF01764">
    <property type="entry name" value="Lipase_3"/>
    <property type="match status" value="1"/>
</dbReference>
<organism evidence="2 3">
    <name type="scientific">Pacificitalea manganoxidans</name>
    <dbReference type="NCBI Taxonomy" id="1411902"/>
    <lineage>
        <taxon>Bacteria</taxon>
        <taxon>Pseudomonadati</taxon>
        <taxon>Pseudomonadota</taxon>
        <taxon>Alphaproteobacteria</taxon>
        <taxon>Rhodobacterales</taxon>
        <taxon>Paracoccaceae</taxon>
        <taxon>Pacificitalea</taxon>
    </lineage>
</organism>
<feature type="domain" description="Fungal lipase-type" evidence="1">
    <location>
        <begin position="86"/>
        <end position="211"/>
    </location>
</feature>
<reference evidence="2 3" key="1">
    <citation type="submission" date="2017-05" db="EMBL/GenBank/DDBJ databases">
        <title>Comparative genomic and metabolic analysis of manganese-oxidizing mechanisms in Celeribater manganoxidans DY25T: its adaption to the environment of polymetallic nodule.</title>
        <authorList>
            <person name="Wang X."/>
        </authorList>
    </citation>
    <scope>NUCLEOTIDE SEQUENCE [LARGE SCALE GENOMIC DNA]</scope>
    <source>
        <strain evidence="2 3">DY25</strain>
    </source>
</reference>
<dbReference type="GO" id="GO:0006629">
    <property type="term" value="P:lipid metabolic process"/>
    <property type="evidence" value="ECO:0007669"/>
    <property type="project" value="InterPro"/>
</dbReference>
<dbReference type="AlphaFoldDB" id="A0A291LY02"/>
<accession>A0A291LY02</accession>
<evidence type="ECO:0000259" key="1">
    <source>
        <dbReference type="Pfam" id="PF01764"/>
    </source>
</evidence>
<dbReference type="RefSeq" id="WP_088662098.1">
    <property type="nucleotide sequence ID" value="NZ_CP021404.1"/>
</dbReference>
<dbReference type="PANTHER" id="PTHR45856:SF25">
    <property type="entry name" value="FUNGAL LIPASE-LIKE DOMAIN-CONTAINING PROTEIN"/>
    <property type="match status" value="1"/>
</dbReference>
<dbReference type="SUPFAM" id="SSF53474">
    <property type="entry name" value="alpha/beta-Hydrolases"/>
    <property type="match status" value="1"/>
</dbReference>
<protein>
    <recommendedName>
        <fullName evidence="1">Fungal lipase-type domain-containing protein</fullName>
    </recommendedName>
</protein>
<keyword evidence="3" id="KW-1185">Reference proteome</keyword>
<dbReference type="KEGG" id="cmag:CBW24_05550"/>
<dbReference type="Gene3D" id="3.40.50.1820">
    <property type="entry name" value="alpha/beta hydrolase"/>
    <property type="match status" value="1"/>
</dbReference>
<dbReference type="CDD" id="cd00519">
    <property type="entry name" value="Lipase_3"/>
    <property type="match status" value="1"/>
</dbReference>
<dbReference type="OrthoDB" id="5522031at2"/>
<evidence type="ECO:0000313" key="3">
    <source>
        <dbReference type="Proteomes" id="UP000219050"/>
    </source>
</evidence>
<dbReference type="InterPro" id="IPR051218">
    <property type="entry name" value="Sec_MonoDiacylglyc_Lipase"/>
</dbReference>
<gene>
    <name evidence="2" type="ORF">CBW24_05550</name>
</gene>
<dbReference type="Proteomes" id="UP000219050">
    <property type="component" value="Chromosome"/>
</dbReference>
<dbReference type="InterPro" id="IPR002921">
    <property type="entry name" value="Fungal_lipase-type"/>
</dbReference>
<dbReference type="InterPro" id="IPR029058">
    <property type="entry name" value="AB_hydrolase_fold"/>
</dbReference>
<proteinExistence type="predicted"/>
<name>A0A291LY02_9RHOB</name>